<keyword evidence="3" id="KW-1185">Reference proteome</keyword>
<name>A0A2S9VFA9_9ALTE</name>
<dbReference type="InterPro" id="IPR017788">
    <property type="entry name" value="Hda"/>
</dbReference>
<dbReference type="InterPro" id="IPR055199">
    <property type="entry name" value="Hda_lid"/>
</dbReference>
<dbReference type="InterPro" id="IPR027417">
    <property type="entry name" value="P-loop_NTPase"/>
</dbReference>
<dbReference type="AlphaFoldDB" id="A0A2S9VFA9"/>
<feature type="domain" description="Hda lid" evidence="1">
    <location>
        <begin position="178"/>
        <end position="241"/>
    </location>
</feature>
<gene>
    <name evidence="2" type="primary">hda</name>
    <name evidence="2" type="ORF">C6Y40_02790</name>
</gene>
<sequence>MQLPLPVTLPDDETFDSFIPGGNDEVVSLLSCVASHSPDWRGEPALALLDAASIPLINLVGSSGRGKSHLLYATCHQLAAREIPHAYVNFTDVVNLSPKLLEALEQLPVICLDNLEAIAGHSAWEEAVFDLINRVSETRIGLLIVAAQSGPNASKVRLPDLRSRISAGLTYQLVSLNDEQRGEVLSSRAQQRGLSLSAQALHYLLNHSQRDLPSLMALLDRLDQRSLQEQKKISVALVKRELAEDTDPSAS</sequence>
<protein>
    <submittedName>
        <fullName evidence="2">DnaA regulatory inactivator Hda</fullName>
    </submittedName>
</protein>
<dbReference type="EMBL" id="PVNP01000016">
    <property type="protein sequence ID" value="PRO75148.1"/>
    <property type="molecule type" value="Genomic_DNA"/>
</dbReference>
<dbReference type="NCBIfam" id="TIGR03420">
    <property type="entry name" value="DnaA_homol_Hda"/>
    <property type="match status" value="1"/>
</dbReference>
<evidence type="ECO:0000259" key="1">
    <source>
        <dbReference type="Pfam" id="PF22688"/>
    </source>
</evidence>
<dbReference type="Proteomes" id="UP000238949">
    <property type="component" value="Unassembled WGS sequence"/>
</dbReference>
<dbReference type="Gene3D" id="1.10.8.60">
    <property type="match status" value="1"/>
</dbReference>
<proteinExistence type="predicted"/>
<evidence type="ECO:0000313" key="3">
    <source>
        <dbReference type="Proteomes" id="UP000238949"/>
    </source>
</evidence>
<dbReference type="Pfam" id="PF22688">
    <property type="entry name" value="Hda_lid"/>
    <property type="match status" value="1"/>
</dbReference>
<dbReference type="PANTHER" id="PTHR30050:SF5">
    <property type="entry name" value="DNAA REGULATORY INACTIVATOR HDA"/>
    <property type="match status" value="1"/>
</dbReference>
<dbReference type="OrthoDB" id="9784878at2"/>
<dbReference type="GO" id="GO:0032297">
    <property type="term" value="P:negative regulation of DNA-templated DNA replication initiation"/>
    <property type="evidence" value="ECO:0007669"/>
    <property type="project" value="InterPro"/>
</dbReference>
<comment type="caution">
    <text evidence="2">The sequence shown here is derived from an EMBL/GenBank/DDBJ whole genome shotgun (WGS) entry which is preliminary data.</text>
</comment>
<dbReference type="PANTHER" id="PTHR30050">
    <property type="entry name" value="CHROMOSOMAL REPLICATION INITIATOR PROTEIN DNAA"/>
    <property type="match status" value="1"/>
</dbReference>
<dbReference type="SUPFAM" id="SSF52540">
    <property type="entry name" value="P-loop containing nucleoside triphosphate hydrolases"/>
    <property type="match status" value="1"/>
</dbReference>
<accession>A0A2S9VFA9</accession>
<dbReference type="Gene3D" id="3.40.50.300">
    <property type="entry name" value="P-loop containing nucleotide triphosphate hydrolases"/>
    <property type="match status" value="1"/>
</dbReference>
<evidence type="ECO:0000313" key="2">
    <source>
        <dbReference type="EMBL" id="PRO75148.1"/>
    </source>
</evidence>
<organism evidence="2 3">
    <name type="scientific">Alteromonas alba</name>
    <dbReference type="NCBI Taxonomy" id="2079529"/>
    <lineage>
        <taxon>Bacteria</taxon>
        <taxon>Pseudomonadati</taxon>
        <taxon>Pseudomonadota</taxon>
        <taxon>Gammaproteobacteria</taxon>
        <taxon>Alteromonadales</taxon>
        <taxon>Alteromonadaceae</taxon>
        <taxon>Alteromonas/Salinimonas group</taxon>
        <taxon>Alteromonas</taxon>
    </lineage>
</organism>
<dbReference type="RefSeq" id="WP_105933235.1">
    <property type="nucleotide sequence ID" value="NZ_PVNP01000016.1"/>
</dbReference>
<reference evidence="3" key="1">
    <citation type="journal article" date="2020" name="Int. J. Syst. Evol. Microbiol.">
        <title>Alteromonas alba sp. nov., a marine bacterium isolated from the seawater of the West Pacific Ocean.</title>
        <authorList>
            <person name="Sun C."/>
            <person name="Wu Y.-H."/>
            <person name="Xamxidin M."/>
            <person name="Cheng H."/>
            <person name="Xu X.-W."/>
        </authorList>
    </citation>
    <scope>NUCLEOTIDE SEQUENCE [LARGE SCALE GENOMIC DNA]</scope>
    <source>
        <strain evidence="3">190</strain>
    </source>
</reference>
<dbReference type="GO" id="GO:0006270">
    <property type="term" value="P:DNA replication initiation"/>
    <property type="evidence" value="ECO:0007669"/>
    <property type="project" value="TreeGrafter"/>
</dbReference>